<dbReference type="GeneID" id="84022892"/>
<gene>
    <name evidence="2" type="ORF">M8N44_03430</name>
</gene>
<feature type="domain" description="DUF6874" evidence="1">
    <location>
        <begin position="11"/>
        <end position="94"/>
    </location>
</feature>
<proteinExistence type="predicted"/>
<evidence type="ECO:0000313" key="3">
    <source>
        <dbReference type="Proteomes" id="UP001202031"/>
    </source>
</evidence>
<dbReference type="EMBL" id="JAMGSI010000001">
    <property type="protein sequence ID" value="MCL6656368.1"/>
    <property type="molecule type" value="Genomic_DNA"/>
</dbReference>
<evidence type="ECO:0000259" key="1">
    <source>
        <dbReference type="Pfam" id="PF21779"/>
    </source>
</evidence>
<organism evidence="2 3">
    <name type="scientific">Akkermansia massiliensis</name>
    <dbReference type="NCBI Taxonomy" id="2927224"/>
    <lineage>
        <taxon>Bacteria</taxon>
        <taxon>Pseudomonadati</taxon>
        <taxon>Verrucomicrobiota</taxon>
        <taxon>Verrucomicrobiia</taxon>
        <taxon>Verrucomicrobiales</taxon>
        <taxon>Akkermansiaceae</taxon>
        <taxon>Akkermansia</taxon>
    </lineage>
</organism>
<evidence type="ECO:0000313" key="2">
    <source>
        <dbReference type="EMBL" id="MCL6656368.1"/>
    </source>
</evidence>
<protein>
    <recommendedName>
        <fullName evidence="1">DUF6874 domain-containing protein</fullName>
    </recommendedName>
</protein>
<name>A0ABT0R5Z5_9BACT</name>
<accession>A0ABT0R5Z5</accession>
<sequence>MKDLFTATPAEREIIERIAKRAADIMRRFISPDRRMGEDDIMMYLEACHCNGCPLRLEDMASGDHFSLMHDIYGISSHINTATGELNKRFLPRFFDASKEDCRHE</sequence>
<comment type="caution">
    <text evidence="2">The sequence shown here is derived from an EMBL/GenBank/DDBJ whole genome shotgun (WGS) entry which is preliminary data.</text>
</comment>
<keyword evidence="3" id="KW-1185">Reference proteome</keyword>
<reference evidence="2 3" key="1">
    <citation type="submission" date="2022-03" db="EMBL/GenBank/DDBJ databases">
        <title>Taxonomic description of new species and reclassification of some bacterial strains.</title>
        <authorList>
            <person name="Ndongo S."/>
        </authorList>
    </citation>
    <scope>NUCLEOTIDE SEQUENCE [LARGE SCALE GENOMIC DNA]</scope>
    <source>
        <strain evidence="2 3">Marseille-P6666</strain>
    </source>
</reference>
<dbReference type="Pfam" id="PF21779">
    <property type="entry name" value="DUF6874"/>
    <property type="match status" value="1"/>
</dbReference>
<dbReference type="RefSeq" id="WP_215833973.1">
    <property type="nucleotide sequence ID" value="NZ_JAMGSI010000001.1"/>
</dbReference>
<dbReference type="InterPro" id="IPR049239">
    <property type="entry name" value="DUF6874"/>
</dbReference>
<dbReference type="Proteomes" id="UP001202031">
    <property type="component" value="Unassembled WGS sequence"/>
</dbReference>